<gene>
    <name evidence="2" type="ORF">AVDCRST_MAG34-276</name>
</gene>
<reference evidence="2" key="1">
    <citation type="submission" date="2020-02" db="EMBL/GenBank/DDBJ databases">
        <authorList>
            <person name="Meier V. D."/>
        </authorList>
    </citation>
    <scope>NUCLEOTIDE SEQUENCE</scope>
    <source>
        <strain evidence="2">AVDCRST_MAG34</strain>
    </source>
</reference>
<dbReference type="AlphaFoldDB" id="A0A6J4L782"/>
<feature type="non-terminal residue" evidence="2">
    <location>
        <position position="122"/>
    </location>
</feature>
<feature type="compositionally biased region" description="Basic residues" evidence="1">
    <location>
        <begin position="113"/>
        <end position="122"/>
    </location>
</feature>
<feature type="region of interest" description="Disordered" evidence="1">
    <location>
        <begin position="1"/>
        <end position="122"/>
    </location>
</feature>
<sequence>GHLRGACGSGAPLAADRSGHRAAASGRPRRDPPDQPSRGQQAPAAAAGVGGRDGHRPRAGALLRPGRHGAGTCRVVHRWTGLDARRARDRPGARRPGDRGPQNQPRAAAYRTERRRARGDRM</sequence>
<feature type="compositionally biased region" description="Basic and acidic residues" evidence="1">
    <location>
        <begin position="83"/>
        <end position="98"/>
    </location>
</feature>
<dbReference type="EMBL" id="CADCUI010000002">
    <property type="protein sequence ID" value="CAA9324681.1"/>
    <property type="molecule type" value="Genomic_DNA"/>
</dbReference>
<organism evidence="2">
    <name type="scientific">uncultured Nocardioidaceae bacterium</name>
    <dbReference type="NCBI Taxonomy" id="253824"/>
    <lineage>
        <taxon>Bacteria</taxon>
        <taxon>Bacillati</taxon>
        <taxon>Actinomycetota</taxon>
        <taxon>Actinomycetes</taxon>
        <taxon>Propionibacteriales</taxon>
        <taxon>Nocardioidaceae</taxon>
        <taxon>environmental samples</taxon>
    </lineage>
</organism>
<protein>
    <submittedName>
        <fullName evidence="2">Transcriptional regulator, ArsR family</fullName>
    </submittedName>
</protein>
<name>A0A6J4L782_9ACTN</name>
<evidence type="ECO:0000313" key="2">
    <source>
        <dbReference type="EMBL" id="CAA9324681.1"/>
    </source>
</evidence>
<feature type="non-terminal residue" evidence="2">
    <location>
        <position position="1"/>
    </location>
</feature>
<evidence type="ECO:0000256" key="1">
    <source>
        <dbReference type="SAM" id="MobiDB-lite"/>
    </source>
</evidence>
<accession>A0A6J4L782</accession>
<feature type="compositionally biased region" description="Low complexity" evidence="1">
    <location>
        <begin position="36"/>
        <end position="47"/>
    </location>
</feature>
<proteinExistence type="predicted"/>